<feature type="transmembrane region" description="Helical" evidence="1">
    <location>
        <begin position="103"/>
        <end position="129"/>
    </location>
</feature>
<keyword evidence="1" id="KW-0812">Transmembrane</keyword>
<keyword evidence="4" id="KW-1185">Reference proteome</keyword>
<evidence type="ECO:0000313" key="3">
    <source>
        <dbReference type="EMBL" id="MCU4975541.1"/>
    </source>
</evidence>
<evidence type="ECO:0000313" key="5">
    <source>
        <dbReference type="Proteomes" id="UP001321018"/>
    </source>
</evidence>
<dbReference type="EMBL" id="JAOPKA010000021">
    <property type="protein sequence ID" value="MCU4744057.1"/>
    <property type="molecule type" value="Genomic_DNA"/>
</dbReference>
<evidence type="ECO:0000256" key="1">
    <source>
        <dbReference type="SAM" id="Phobius"/>
    </source>
</evidence>
<feature type="transmembrane region" description="Helical" evidence="1">
    <location>
        <begin position="20"/>
        <end position="39"/>
    </location>
</feature>
<dbReference type="PANTHER" id="PTHR43471">
    <property type="entry name" value="ABC TRANSPORTER PERMEASE"/>
    <property type="match status" value="1"/>
</dbReference>
<feature type="transmembrane region" description="Helical" evidence="1">
    <location>
        <begin position="135"/>
        <end position="161"/>
    </location>
</feature>
<keyword evidence="1" id="KW-1133">Transmembrane helix</keyword>
<feature type="transmembrane region" description="Helical" evidence="1">
    <location>
        <begin position="236"/>
        <end position="258"/>
    </location>
</feature>
<reference evidence="2 4" key="1">
    <citation type="submission" date="2022-09" db="EMBL/GenBank/DDBJ databases">
        <title>Enrichment on poylsaccharides allowed isolation of novel metabolic and taxonomic groups of Haloarchaea.</title>
        <authorList>
            <person name="Sorokin D.Y."/>
            <person name="Elcheninov A.G."/>
            <person name="Khizhniak T.V."/>
            <person name="Kolganova T.V."/>
            <person name="Kublanov I.V."/>
        </authorList>
    </citation>
    <scope>NUCLEOTIDE SEQUENCE</scope>
    <source>
        <strain evidence="3 4">AArc-m2/3/4</strain>
        <strain evidence="2">AArc-xg1-1</strain>
    </source>
</reference>
<evidence type="ECO:0000313" key="4">
    <source>
        <dbReference type="Proteomes" id="UP001320972"/>
    </source>
</evidence>
<feature type="transmembrane region" description="Helical" evidence="1">
    <location>
        <begin position="51"/>
        <end position="71"/>
    </location>
</feature>
<feature type="transmembrane region" description="Helical" evidence="1">
    <location>
        <begin position="168"/>
        <end position="185"/>
    </location>
</feature>
<organism evidence="2 5">
    <name type="scientific">Natronoglomus mannanivorans</name>
    <dbReference type="NCBI Taxonomy" id="2979990"/>
    <lineage>
        <taxon>Archaea</taxon>
        <taxon>Methanobacteriati</taxon>
        <taxon>Methanobacteriota</taxon>
        <taxon>Stenosarchaea group</taxon>
        <taxon>Halobacteria</taxon>
        <taxon>Halobacteriales</taxon>
        <taxon>Natrialbaceae</taxon>
        <taxon>Natronoglomus</taxon>
    </lineage>
</organism>
<gene>
    <name evidence="3" type="ORF">OB955_22905</name>
    <name evidence="2" type="ORF">OB960_22000</name>
</gene>
<dbReference type="GO" id="GO:0140359">
    <property type="term" value="F:ABC-type transporter activity"/>
    <property type="evidence" value="ECO:0007669"/>
    <property type="project" value="InterPro"/>
</dbReference>
<dbReference type="Proteomes" id="UP001320972">
    <property type="component" value="Unassembled WGS sequence"/>
</dbReference>
<dbReference type="RefSeq" id="WP_338005864.1">
    <property type="nucleotide sequence ID" value="NZ_JAOPKA010000021.1"/>
</dbReference>
<sequence length="263" mass="28344">MSWSLIARKEVGDSIRSRQLFVFAGLFVLIFGLAGYATVRSARRGGSPGEFVDLLTLISMILVPVAGLSLAHEAIVKRRTNGQWRLMLGLPHSRRDLVVGTYLGRYAILAVSVLVGTAVASLFVLVSGFSLPWRALASFLALTLVLALVYVAIGITVSALVRSTTLTAFLAFGSFLLFVFAWWIVPDAVVYLVNGLEMPASSPWWTPYLEALSPSAAHERVSDAVTTGDAGGDVPLWFATLVLAGWAVIAPGVGYLRFRETDL</sequence>
<dbReference type="PANTHER" id="PTHR43471:SF1">
    <property type="entry name" value="ABC TRANSPORTER PERMEASE PROTEIN NOSY-RELATED"/>
    <property type="match status" value="1"/>
</dbReference>
<dbReference type="GO" id="GO:0005886">
    <property type="term" value="C:plasma membrane"/>
    <property type="evidence" value="ECO:0007669"/>
    <property type="project" value="UniProtKB-SubCell"/>
</dbReference>
<evidence type="ECO:0000313" key="2">
    <source>
        <dbReference type="EMBL" id="MCU4744057.1"/>
    </source>
</evidence>
<dbReference type="EMBL" id="JAOPKB010000020">
    <property type="protein sequence ID" value="MCU4975541.1"/>
    <property type="molecule type" value="Genomic_DNA"/>
</dbReference>
<name>A0AAP2Z2K0_9EURY</name>
<dbReference type="Pfam" id="PF12679">
    <property type="entry name" value="ABC2_membrane_2"/>
    <property type="match status" value="1"/>
</dbReference>
<accession>A0AAP2Z2K0</accession>
<protein>
    <submittedName>
        <fullName evidence="2">ABC transporter permease</fullName>
    </submittedName>
</protein>
<comment type="caution">
    <text evidence="2">The sequence shown here is derived from an EMBL/GenBank/DDBJ whole genome shotgun (WGS) entry which is preliminary data.</text>
</comment>
<dbReference type="AlphaFoldDB" id="A0AAP2Z2K0"/>
<dbReference type="Proteomes" id="UP001321018">
    <property type="component" value="Unassembled WGS sequence"/>
</dbReference>
<keyword evidence="1" id="KW-0472">Membrane</keyword>
<proteinExistence type="predicted"/>